<dbReference type="InterPro" id="IPR036909">
    <property type="entry name" value="Cyt_c-like_dom_sf"/>
</dbReference>
<evidence type="ECO:0000256" key="1">
    <source>
        <dbReference type="ARBA" id="ARBA00022617"/>
    </source>
</evidence>
<comment type="caution">
    <text evidence="8">The sequence shown here is derived from an EMBL/GenBank/DDBJ whole genome shotgun (WGS) entry which is preliminary data.</text>
</comment>
<reference evidence="8" key="1">
    <citation type="journal article" date="2014" name="Int. J. Syst. Evol. Microbiol.">
        <title>Complete genome sequence of Corynebacterium casei LMG S-19264T (=DSM 44701T), isolated from a smear-ripened cheese.</title>
        <authorList>
            <consortium name="US DOE Joint Genome Institute (JGI-PGF)"/>
            <person name="Walter F."/>
            <person name="Albersmeier A."/>
            <person name="Kalinowski J."/>
            <person name="Ruckert C."/>
        </authorList>
    </citation>
    <scope>NUCLEOTIDE SEQUENCE</scope>
    <source>
        <strain evidence="8">KCTC 12988</strain>
    </source>
</reference>
<organism evidence="8 9">
    <name type="scientific">Roseibacillus persicicus</name>
    <dbReference type="NCBI Taxonomy" id="454148"/>
    <lineage>
        <taxon>Bacteria</taxon>
        <taxon>Pseudomonadati</taxon>
        <taxon>Verrucomicrobiota</taxon>
        <taxon>Verrucomicrobiia</taxon>
        <taxon>Verrucomicrobiales</taxon>
        <taxon>Verrucomicrobiaceae</taxon>
        <taxon>Roseibacillus</taxon>
    </lineage>
</organism>
<evidence type="ECO:0000256" key="6">
    <source>
        <dbReference type="SAM" id="Phobius"/>
    </source>
</evidence>
<reference evidence="8" key="2">
    <citation type="submission" date="2020-09" db="EMBL/GenBank/DDBJ databases">
        <authorList>
            <person name="Sun Q."/>
            <person name="Kim S."/>
        </authorList>
    </citation>
    <scope>NUCLEOTIDE SEQUENCE</scope>
    <source>
        <strain evidence="8">KCTC 12988</strain>
    </source>
</reference>
<sequence>MLKYFFIVYAFVALAILGIFGIPGSKFERPPFRLFPDMDEQDKVKGQQPSDFFADGKGSRLPAPGTVPNSGDNGEFSVDFGAGRTGYFYTGITEGYYGTGMPTELELTPEAAEAFLARGEDRYGIFCAICHGASGDGQGTVSKLGLAGVRNLHETGEAGFDPANYPDGKMFEVITHGKGQMGAYGMNIPVEDRWAIIAYVRAMQEAREVSKEDLAQKGEGQ</sequence>
<dbReference type="PANTHER" id="PTHR40394">
    <property type="entry name" value="LIPOPROTEIN-RELATED"/>
    <property type="match status" value="1"/>
</dbReference>
<keyword evidence="6" id="KW-0472">Membrane</keyword>
<feature type="transmembrane region" description="Helical" evidence="6">
    <location>
        <begin position="6"/>
        <end position="24"/>
    </location>
</feature>
<dbReference type="SUPFAM" id="SSF46626">
    <property type="entry name" value="Cytochrome c"/>
    <property type="match status" value="1"/>
</dbReference>
<dbReference type="PROSITE" id="PS51007">
    <property type="entry name" value="CYTC"/>
    <property type="match status" value="1"/>
</dbReference>
<evidence type="ECO:0000313" key="9">
    <source>
        <dbReference type="Proteomes" id="UP000644507"/>
    </source>
</evidence>
<dbReference type="GO" id="GO:0009055">
    <property type="term" value="F:electron transfer activity"/>
    <property type="evidence" value="ECO:0007669"/>
    <property type="project" value="InterPro"/>
</dbReference>
<dbReference type="RefSeq" id="WP_189570721.1">
    <property type="nucleotide sequence ID" value="NZ_BMXI01000011.1"/>
</dbReference>
<feature type="region of interest" description="Disordered" evidence="5">
    <location>
        <begin position="42"/>
        <end position="74"/>
    </location>
</feature>
<keyword evidence="6" id="KW-0812">Transmembrane</keyword>
<protein>
    <submittedName>
        <fullName evidence="8">Quinol:cytochrome C oxidoreductase</fullName>
    </submittedName>
</protein>
<dbReference type="AlphaFoldDB" id="A0A918TVF5"/>
<dbReference type="InterPro" id="IPR009056">
    <property type="entry name" value="Cyt_c-like_dom"/>
</dbReference>
<evidence type="ECO:0000256" key="2">
    <source>
        <dbReference type="ARBA" id="ARBA00022723"/>
    </source>
</evidence>
<keyword evidence="9" id="KW-1185">Reference proteome</keyword>
<evidence type="ECO:0000256" key="3">
    <source>
        <dbReference type="ARBA" id="ARBA00023004"/>
    </source>
</evidence>
<gene>
    <name evidence="8" type="ORF">GCM10007100_26730</name>
</gene>
<dbReference type="Proteomes" id="UP000644507">
    <property type="component" value="Unassembled WGS sequence"/>
</dbReference>
<dbReference type="GO" id="GO:0020037">
    <property type="term" value="F:heme binding"/>
    <property type="evidence" value="ECO:0007669"/>
    <property type="project" value="InterPro"/>
</dbReference>
<evidence type="ECO:0000313" key="8">
    <source>
        <dbReference type="EMBL" id="GHC58401.1"/>
    </source>
</evidence>
<evidence type="ECO:0000259" key="7">
    <source>
        <dbReference type="PROSITE" id="PS51007"/>
    </source>
</evidence>
<feature type="domain" description="Cytochrome c" evidence="7">
    <location>
        <begin position="114"/>
        <end position="204"/>
    </location>
</feature>
<name>A0A918TVF5_9BACT</name>
<evidence type="ECO:0000256" key="5">
    <source>
        <dbReference type="SAM" id="MobiDB-lite"/>
    </source>
</evidence>
<dbReference type="PANTHER" id="PTHR40394:SF2">
    <property type="entry name" value="QUINOL:CYTOCHROME C OXIDOREDUCTASE MEMBRANE PROTEIN"/>
    <property type="match status" value="1"/>
</dbReference>
<dbReference type="GO" id="GO:0046872">
    <property type="term" value="F:metal ion binding"/>
    <property type="evidence" value="ECO:0007669"/>
    <property type="project" value="UniProtKB-KW"/>
</dbReference>
<dbReference type="EMBL" id="BMXI01000011">
    <property type="protein sequence ID" value="GHC58401.1"/>
    <property type="molecule type" value="Genomic_DNA"/>
</dbReference>
<proteinExistence type="predicted"/>
<keyword evidence="3 4" id="KW-0408">Iron</keyword>
<keyword evidence="1 4" id="KW-0349">Heme</keyword>
<keyword evidence="2 4" id="KW-0479">Metal-binding</keyword>
<keyword evidence="6" id="KW-1133">Transmembrane helix</keyword>
<dbReference type="Gene3D" id="1.10.760.10">
    <property type="entry name" value="Cytochrome c-like domain"/>
    <property type="match status" value="1"/>
</dbReference>
<accession>A0A918TVF5</accession>
<dbReference type="Pfam" id="PF13442">
    <property type="entry name" value="Cytochrome_CBB3"/>
    <property type="match status" value="1"/>
</dbReference>
<evidence type="ECO:0000256" key="4">
    <source>
        <dbReference type="PROSITE-ProRule" id="PRU00433"/>
    </source>
</evidence>